<evidence type="ECO:0000313" key="2">
    <source>
        <dbReference type="Proteomes" id="UP001501676"/>
    </source>
</evidence>
<evidence type="ECO:0008006" key="3">
    <source>
        <dbReference type="Google" id="ProtNLM"/>
    </source>
</evidence>
<name>A0ABP6SQN7_9ACTN</name>
<gene>
    <name evidence="1" type="ORF">GCM10020369_07510</name>
</gene>
<proteinExistence type="predicted"/>
<evidence type="ECO:0000313" key="1">
    <source>
        <dbReference type="EMBL" id="GAA3383066.1"/>
    </source>
</evidence>
<dbReference type="RefSeq" id="WP_345726515.1">
    <property type="nucleotide sequence ID" value="NZ_BAAAYN010000004.1"/>
</dbReference>
<protein>
    <recommendedName>
        <fullName evidence="3">SMI1/KNR4 family protein</fullName>
    </recommendedName>
</protein>
<dbReference type="Proteomes" id="UP001501676">
    <property type="component" value="Unassembled WGS sequence"/>
</dbReference>
<dbReference type="EMBL" id="BAAAYN010000004">
    <property type="protein sequence ID" value="GAA3383066.1"/>
    <property type="molecule type" value="Genomic_DNA"/>
</dbReference>
<sequence length="339" mass="38655">MTTYHEVATRLIELGLLSEAKAEEVLADRDGAVDGEGLLWAFEEFGVAFHLTMEQKVGSGLEAHERGYRDWLEYTAGFTRGAVVIEDVVLIQPDADHAFLHFRTNGRTCWWSIETEFLESKYLDAMPLLNLSDYEPGGDDPREFYEISLHGTTTGYHVLVDDAQGHGLARTYDLQLPGLTTPYETPATAPASEPRKSVEDWLAETAATLPALRAELPRWAPDPVEALERLVLDRFADKDAYRAAEDSPFVNAAARFLGEEFHRLAPSHWTTDLHPRWFRLAFDDVPFEFQSDGCPFRTLWWFVEERRPGTLRAEVARFQASYDRYLRVLAEVERRLASR</sequence>
<keyword evidence="2" id="KW-1185">Reference proteome</keyword>
<accession>A0ABP6SQN7</accession>
<reference evidence="2" key="1">
    <citation type="journal article" date="2019" name="Int. J. Syst. Evol. Microbiol.">
        <title>The Global Catalogue of Microorganisms (GCM) 10K type strain sequencing project: providing services to taxonomists for standard genome sequencing and annotation.</title>
        <authorList>
            <consortium name="The Broad Institute Genomics Platform"/>
            <consortium name="The Broad Institute Genome Sequencing Center for Infectious Disease"/>
            <person name="Wu L."/>
            <person name="Ma J."/>
        </authorList>
    </citation>
    <scope>NUCLEOTIDE SEQUENCE [LARGE SCALE GENOMIC DNA]</scope>
    <source>
        <strain evidence="2">JCM 9458</strain>
    </source>
</reference>
<comment type="caution">
    <text evidence="1">The sequence shown here is derived from an EMBL/GenBank/DDBJ whole genome shotgun (WGS) entry which is preliminary data.</text>
</comment>
<organism evidence="1 2">
    <name type="scientific">Cryptosporangium minutisporangium</name>
    <dbReference type="NCBI Taxonomy" id="113569"/>
    <lineage>
        <taxon>Bacteria</taxon>
        <taxon>Bacillati</taxon>
        <taxon>Actinomycetota</taxon>
        <taxon>Actinomycetes</taxon>
        <taxon>Cryptosporangiales</taxon>
        <taxon>Cryptosporangiaceae</taxon>
        <taxon>Cryptosporangium</taxon>
    </lineage>
</organism>